<comment type="caution">
    <text evidence="1">The sequence shown here is derived from an EMBL/GenBank/DDBJ whole genome shotgun (WGS) entry which is preliminary data.</text>
</comment>
<dbReference type="HOGENOM" id="CLU_209806_0_0_10"/>
<reference evidence="1 2" key="1">
    <citation type="submission" date="2013-08" db="EMBL/GenBank/DDBJ databases">
        <authorList>
            <person name="Weinstock G."/>
            <person name="Sodergren E."/>
            <person name="Wylie T."/>
            <person name="Fulton L."/>
            <person name="Fulton R."/>
            <person name="Fronick C."/>
            <person name="O'Laughlin M."/>
            <person name="Godfrey J."/>
            <person name="Miner T."/>
            <person name="Herter B."/>
            <person name="Appelbaum E."/>
            <person name="Cordes M."/>
            <person name="Lek S."/>
            <person name="Wollam A."/>
            <person name="Pepin K.H."/>
            <person name="Palsikar V.B."/>
            <person name="Mitreva M."/>
            <person name="Wilson R.K."/>
        </authorList>
    </citation>
    <scope>NUCLEOTIDE SEQUENCE [LARGE SCALE GENOMIC DNA]</scope>
    <source>
        <strain evidence="1 2">ATCC 15930</strain>
    </source>
</reference>
<evidence type="ECO:0000313" key="2">
    <source>
        <dbReference type="Proteomes" id="UP000027442"/>
    </source>
</evidence>
<gene>
    <name evidence="1" type="ORF">HMPREF1991_01277</name>
</gene>
<organism evidence="1 2">
    <name type="scientific">Hoylesella loescheii DSM 19665 = JCM 12249 = ATCC 15930</name>
    <dbReference type="NCBI Taxonomy" id="1122985"/>
    <lineage>
        <taxon>Bacteria</taxon>
        <taxon>Pseudomonadati</taxon>
        <taxon>Bacteroidota</taxon>
        <taxon>Bacteroidia</taxon>
        <taxon>Bacteroidales</taxon>
        <taxon>Prevotellaceae</taxon>
        <taxon>Hoylesella</taxon>
    </lineage>
</organism>
<sequence length="60" mass="6989">MPISSFFAFSNAQQLYLEGFIGGYLLGCRDFLLTLQQWFNRFALCEKRNVEYQKRPCTGA</sequence>
<keyword evidence="2" id="KW-1185">Reference proteome</keyword>
<protein>
    <submittedName>
        <fullName evidence="1">Uncharacterized protein</fullName>
    </submittedName>
</protein>
<dbReference type="EMBL" id="JNGW01000048">
    <property type="protein sequence ID" value="KDR52699.1"/>
    <property type="molecule type" value="Genomic_DNA"/>
</dbReference>
<evidence type="ECO:0000313" key="1">
    <source>
        <dbReference type="EMBL" id="KDR52699.1"/>
    </source>
</evidence>
<proteinExistence type="predicted"/>
<dbReference type="AlphaFoldDB" id="A0A069QL14"/>
<dbReference type="PATRIC" id="fig|1122985.7.peg.1324"/>
<dbReference type="Proteomes" id="UP000027442">
    <property type="component" value="Unassembled WGS sequence"/>
</dbReference>
<accession>A0A069QL14</accession>
<name>A0A069QL14_HOYLO</name>